<name>A0A4Y2TG99_ARAVE</name>
<comment type="caution">
    <text evidence="1">The sequence shown here is derived from an EMBL/GenBank/DDBJ whole genome shotgun (WGS) entry which is preliminary data.</text>
</comment>
<dbReference type="EMBL" id="BGPR01027560">
    <property type="protein sequence ID" value="GBN98145.1"/>
    <property type="molecule type" value="Genomic_DNA"/>
</dbReference>
<dbReference type="AlphaFoldDB" id="A0A4Y2TG99"/>
<gene>
    <name evidence="1" type="ORF">AVEN_55482_1</name>
</gene>
<organism evidence="1 2">
    <name type="scientific">Araneus ventricosus</name>
    <name type="common">Orbweaver spider</name>
    <name type="synonym">Epeira ventricosa</name>
    <dbReference type="NCBI Taxonomy" id="182803"/>
    <lineage>
        <taxon>Eukaryota</taxon>
        <taxon>Metazoa</taxon>
        <taxon>Ecdysozoa</taxon>
        <taxon>Arthropoda</taxon>
        <taxon>Chelicerata</taxon>
        <taxon>Arachnida</taxon>
        <taxon>Araneae</taxon>
        <taxon>Araneomorphae</taxon>
        <taxon>Entelegynae</taxon>
        <taxon>Araneoidea</taxon>
        <taxon>Araneidae</taxon>
        <taxon>Araneus</taxon>
    </lineage>
</organism>
<proteinExistence type="predicted"/>
<accession>A0A4Y2TG99</accession>
<protein>
    <recommendedName>
        <fullName evidence="3">EGF-like domain-containing protein</fullName>
    </recommendedName>
</protein>
<evidence type="ECO:0000313" key="1">
    <source>
        <dbReference type="EMBL" id="GBN98145.1"/>
    </source>
</evidence>
<sequence>MYDCGLTLFPLLQDTSDDEINSIFLSGEVPEWGIKRCHVIHSKLSDVSNSYQKHSLPTVGQTSVCLQAGGQALRYLIPCDCGLGGSCQLDSSGDKICYCFSGYARYKGHCYECDCGPYGTCILESGIARCTCDVNYAEKNGKCEYKGTSSEGTTD</sequence>
<dbReference type="OrthoDB" id="6428332at2759"/>
<evidence type="ECO:0000313" key="2">
    <source>
        <dbReference type="Proteomes" id="UP000499080"/>
    </source>
</evidence>
<evidence type="ECO:0008006" key="3">
    <source>
        <dbReference type="Google" id="ProtNLM"/>
    </source>
</evidence>
<reference evidence="1 2" key="1">
    <citation type="journal article" date="2019" name="Sci. Rep.">
        <title>Orb-weaving spider Araneus ventricosus genome elucidates the spidroin gene catalogue.</title>
        <authorList>
            <person name="Kono N."/>
            <person name="Nakamura H."/>
            <person name="Ohtoshi R."/>
            <person name="Moran D.A.P."/>
            <person name="Shinohara A."/>
            <person name="Yoshida Y."/>
            <person name="Fujiwara M."/>
            <person name="Mori M."/>
            <person name="Tomita M."/>
            <person name="Arakawa K."/>
        </authorList>
    </citation>
    <scope>NUCLEOTIDE SEQUENCE [LARGE SCALE GENOMIC DNA]</scope>
</reference>
<keyword evidence="2" id="KW-1185">Reference proteome</keyword>
<dbReference type="Proteomes" id="UP000499080">
    <property type="component" value="Unassembled WGS sequence"/>
</dbReference>